<dbReference type="NCBIfam" id="TIGR04098">
    <property type="entry name" value="LnmK_bifunc"/>
    <property type="match status" value="1"/>
</dbReference>
<dbReference type="InterPro" id="IPR024091">
    <property type="entry name" value="LnmK-like_bifun_acyl/decarbox"/>
</dbReference>
<dbReference type="InterPro" id="IPR040718">
    <property type="entry name" value="LnmK_N_HDF"/>
</dbReference>
<dbReference type="Proteomes" id="UP000239322">
    <property type="component" value="Unassembled WGS sequence"/>
</dbReference>
<dbReference type="InterPro" id="IPR029069">
    <property type="entry name" value="HotDog_dom_sf"/>
</dbReference>
<evidence type="ECO:0000313" key="2">
    <source>
        <dbReference type="EMBL" id="PRH80479.1"/>
    </source>
</evidence>
<evidence type="ECO:0000259" key="1">
    <source>
        <dbReference type="Pfam" id="PF18238"/>
    </source>
</evidence>
<dbReference type="RefSeq" id="WP_105867426.1">
    <property type="nucleotide sequence ID" value="NZ_PVLV01000053.1"/>
</dbReference>
<accession>A0A2S9Q1D0</accession>
<reference evidence="2 3" key="1">
    <citation type="submission" date="2018-03" db="EMBL/GenBank/DDBJ databases">
        <title>Novel Streptomyces sp. from soil.</title>
        <authorList>
            <person name="Tan G.Y.A."/>
            <person name="Lee Z.Y."/>
        </authorList>
    </citation>
    <scope>NUCLEOTIDE SEQUENCE [LARGE SCALE GENOMIC DNA]</scope>
    <source>
        <strain evidence="2 3">ST5x</strain>
    </source>
</reference>
<proteinExistence type="predicted"/>
<dbReference type="SUPFAM" id="SSF54637">
    <property type="entry name" value="Thioesterase/thiol ester dehydrase-isomerase"/>
    <property type="match status" value="1"/>
</dbReference>
<gene>
    <name evidence="2" type="ORF">C6N75_03945</name>
</gene>
<protein>
    <submittedName>
        <fullName evidence="2">Biosynthesis cluster domain-containing protein</fullName>
    </submittedName>
</protein>
<evidence type="ECO:0000313" key="3">
    <source>
        <dbReference type="Proteomes" id="UP000239322"/>
    </source>
</evidence>
<dbReference type="EMBL" id="PVLV01000053">
    <property type="protein sequence ID" value="PRH80479.1"/>
    <property type="molecule type" value="Genomic_DNA"/>
</dbReference>
<dbReference type="Gene3D" id="3.10.129.10">
    <property type="entry name" value="Hotdog Thioesterase"/>
    <property type="match status" value="1"/>
</dbReference>
<keyword evidence="3" id="KW-1185">Reference proteome</keyword>
<dbReference type="Pfam" id="PF18238">
    <property type="entry name" value="LnmK_N_HDF"/>
    <property type="match status" value="1"/>
</dbReference>
<feature type="domain" description="LnmK N-terminal" evidence="1">
    <location>
        <begin position="20"/>
        <end position="193"/>
    </location>
</feature>
<dbReference type="OrthoDB" id="3374280at2"/>
<sequence length="315" mass="35193">MTAPVILRAPVLLDGSRLNRRVTVSPHMCGGSSSIFAQLGDWTWETVSAACGTNVYDARTADGLPAYLSFYYFHVRGSTETHPHGLTFGDELSVTSRVFDFGGESVLTLHRLTRADAAPEALDPVEFYERPRADSLYVQNFNRWISRGRPDSNEALVRSSPPDFRHDHLPVLPERYSPRAIASRARKNASFHPDGIPGYVVGEELTCDYDLDVVHDFNGVGLLYFASYFSIIDTALLRLWRELGRGDREFLARRILDHKLGYFGNADFGARLSIGVRLWRRAGVPGDEIADVTVREARSGRLLAVSAIHLLREQA</sequence>
<name>A0A2S9Q1D0_9ACTN</name>
<comment type="caution">
    <text evidence="2">The sequence shown here is derived from an EMBL/GenBank/DDBJ whole genome shotgun (WGS) entry which is preliminary data.</text>
</comment>
<dbReference type="AlphaFoldDB" id="A0A2S9Q1D0"/>
<organism evidence="2 3">
    <name type="scientific">Streptomyces solincola</name>
    <dbReference type="NCBI Taxonomy" id="2100817"/>
    <lineage>
        <taxon>Bacteria</taxon>
        <taxon>Bacillati</taxon>
        <taxon>Actinomycetota</taxon>
        <taxon>Actinomycetes</taxon>
        <taxon>Kitasatosporales</taxon>
        <taxon>Streptomycetaceae</taxon>
        <taxon>Streptomyces</taxon>
    </lineage>
</organism>